<keyword evidence="1" id="KW-0812">Transmembrane</keyword>
<dbReference type="PANTHER" id="PTHR46610">
    <property type="entry name" value="OS05G0181300 PROTEIN"/>
    <property type="match status" value="1"/>
</dbReference>
<feature type="transmembrane region" description="Helical" evidence="1">
    <location>
        <begin position="21"/>
        <end position="41"/>
    </location>
</feature>
<keyword evidence="3" id="KW-1185">Reference proteome</keyword>
<evidence type="ECO:0000313" key="2">
    <source>
        <dbReference type="EMBL" id="WVZ82541.1"/>
    </source>
</evidence>
<dbReference type="Proteomes" id="UP001341281">
    <property type="component" value="Chromosome 06"/>
</dbReference>
<protein>
    <submittedName>
        <fullName evidence="2">Uncharacterized protein</fullName>
    </submittedName>
</protein>
<evidence type="ECO:0000313" key="3">
    <source>
        <dbReference type="Proteomes" id="UP001341281"/>
    </source>
</evidence>
<proteinExistence type="predicted"/>
<sequence>MAPVVLAFNSLLVVYSPWGDAGAVAFVLAADAALLLLFLCLRRLERDRAAGRGGRRTMKAAVLALTTALTAMFASKVAPLMPIGVDAVVWLMALGTAGGGFWALFLN</sequence>
<dbReference type="InterPro" id="IPR045501">
    <property type="entry name" value="DUF6490"/>
</dbReference>
<keyword evidence="1" id="KW-1133">Transmembrane helix</keyword>
<feature type="transmembrane region" description="Helical" evidence="1">
    <location>
        <begin position="62"/>
        <end position="81"/>
    </location>
</feature>
<name>A0AAQ3X2M0_PASNO</name>
<keyword evidence="1" id="KW-0472">Membrane</keyword>
<dbReference type="EMBL" id="CP144750">
    <property type="protein sequence ID" value="WVZ82541.1"/>
    <property type="molecule type" value="Genomic_DNA"/>
</dbReference>
<dbReference type="PANTHER" id="PTHR46610:SF8">
    <property type="entry name" value="OS06G0147000 PROTEIN"/>
    <property type="match status" value="1"/>
</dbReference>
<organism evidence="2 3">
    <name type="scientific">Paspalum notatum var. saurae</name>
    <dbReference type="NCBI Taxonomy" id="547442"/>
    <lineage>
        <taxon>Eukaryota</taxon>
        <taxon>Viridiplantae</taxon>
        <taxon>Streptophyta</taxon>
        <taxon>Embryophyta</taxon>
        <taxon>Tracheophyta</taxon>
        <taxon>Spermatophyta</taxon>
        <taxon>Magnoliopsida</taxon>
        <taxon>Liliopsida</taxon>
        <taxon>Poales</taxon>
        <taxon>Poaceae</taxon>
        <taxon>PACMAD clade</taxon>
        <taxon>Panicoideae</taxon>
        <taxon>Andropogonodae</taxon>
        <taxon>Paspaleae</taxon>
        <taxon>Paspalinae</taxon>
        <taxon>Paspalum</taxon>
    </lineage>
</organism>
<dbReference type="AlphaFoldDB" id="A0AAQ3X2M0"/>
<feature type="transmembrane region" description="Helical" evidence="1">
    <location>
        <begin position="87"/>
        <end position="106"/>
    </location>
</feature>
<dbReference type="Pfam" id="PF20100">
    <property type="entry name" value="DUF6490"/>
    <property type="match status" value="1"/>
</dbReference>
<gene>
    <name evidence="2" type="ORF">U9M48_029795</name>
</gene>
<reference evidence="2 3" key="1">
    <citation type="submission" date="2024-02" db="EMBL/GenBank/DDBJ databases">
        <title>High-quality chromosome-scale genome assembly of Pensacola bahiagrass (Paspalum notatum Flugge var. saurae).</title>
        <authorList>
            <person name="Vega J.M."/>
            <person name="Podio M."/>
            <person name="Orjuela J."/>
            <person name="Siena L.A."/>
            <person name="Pessino S.C."/>
            <person name="Combes M.C."/>
            <person name="Mariac C."/>
            <person name="Albertini E."/>
            <person name="Pupilli F."/>
            <person name="Ortiz J.P.A."/>
            <person name="Leblanc O."/>
        </authorList>
    </citation>
    <scope>NUCLEOTIDE SEQUENCE [LARGE SCALE GENOMIC DNA]</scope>
    <source>
        <strain evidence="2">R1</strain>
        <tissue evidence="2">Leaf</tissue>
    </source>
</reference>
<accession>A0AAQ3X2M0</accession>
<evidence type="ECO:0000256" key="1">
    <source>
        <dbReference type="SAM" id="Phobius"/>
    </source>
</evidence>